<evidence type="ECO:0008006" key="5">
    <source>
        <dbReference type="Google" id="ProtNLM"/>
    </source>
</evidence>
<name>A0ABD7CW52_9ACTN</name>
<dbReference type="GeneID" id="63984589"/>
<dbReference type="EMBL" id="CP070249">
    <property type="protein sequence ID" value="QRV45195.1"/>
    <property type="molecule type" value="Genomic_DNA"/>
</dbReference>
<keyword evidence="3" id="KW-1185">Reference proteome</keyword>
<organism evidence="1 4">
    <name type="scientific">Streptomyces californicus</name>
    <dbReference type="NCBI Taxonomy" id="67351"/>
    <lineage>
        <taxon>Bacteria</taxon>
        <taxon>Bacillati</taxon>
        <taxon>Actinomycetota</taxon>
        <taxon>Actinomycetes</taxon>
        <taxon>Kitasatosporales</taxon>
        <taxon>Streptomycetaceae</taxon>
        <taxon>Streptomyces</taxon>
    </lineage>
</organism>
<dbReference type="AlphaFoldDB" id="A0ABD7CW52"/>
<evidence type="ECO:0000313" key="4">
    <source>
        <dbReference type="Proteomes" id="UP000623926"/>
    </source>
</evidence>
<evidence type="ECO:0000313" key="2">
    <source>
        <dbReference type="EMBL" id="QRV45195.1"/>
    </source>
</evidence>
<gene>
    <name evidence="2" type="ORF">I6J41_33750</name>
    <name evidence="1" type="ORF">I6J42_00270</name>
</gene>
<dbReference type="Proteomes" id="UP000623926">
    <property type="component" value="Chromosome"/>
</dbReference>
<dbReference type="RefSeq" id="WP_030116124.1">
    <property type="nucleotide sequence ID" value="NZ_CP070242.1"/>
</dbReference>
<dbReference type="Proteomes" id="UP000598054">
    <property type="component" value="Chromosome"/>
</dbReference>
<sequence length="109" mass="11369">MFALAALLAQIAVILVHRAKNRTGSRPESCTLHTALCLLGITAGWLAIGRPEITWADAPLVLISGLLITVEAAHATVRLGAPRWADKAVCVLCGAAAATWMSSGWIPGT</sequence>
<accession>A0ABD7CW52</accession>
<protein>
    <recommendedName>
        <fullName evidence="5">Integral membrane protein</fullName>
    </recommendedName>
</protein>
<dbReference type="EMBL" id="CP070245">
    <property type="protein sequence ID" value="QRV32611.1"/>
    <property type="molecule type" value="Genomic_DNA"/>
</dbReference>
<evidence type="ECO:0000313" key="1">
    <source>
        <dbReference type="EMBL" id="QRV32611.1"/>
    </source>
</evidence>
<evidence type="ECO:0000313" key="3">
    <source>
        <dbReference type="Proteomes" id="UP000598054"/>
    </source>
</evidence>
<reference evidence="3 4" key="1">
    <citation type="submission" date="2021-02" db="EMBL/GenBank/DDBJ databases">
        <title>FDA dAtabase for Regulatory Grade micrObial Sequences (FDA-ARGOS): Supporting development and validation of Infectious Disease Dx tests.</title>
        <authorList>
            <person name="Sproer C."/>
            <person name="Gronow S."/>
            <person name="Severitt S."/>
            <person name="Schroder I."/>
            <person name="Tallon L."/>
            <person name="Sadzewicz L."/>
            <person name="Zhao X."/>
            <person name="Boylan J."/>
            <person name="Ott S."/>
            <person name="Bowen H."/>
            <person name="Vavikolanu K."/>
            <person name="Mehta A."/>
            <person name="Aluvathingal J."/>
            <person name="Nadendla S."/>
            <person name="Lowell S."/>
            <person name="Myers T."/>
            <person name="Yan Y."/>
            <person name="Sichtig H."/>
        </authorList>
    </citation>
    <scope>NUCLEOTIDE SEQUENCE [LARGE SCALE GENOMIC DNA]</scope>
    <source>
        <strain evidence="2 3">FDAARGOS_1211</strain>
        <strain evidence="1 4">FDAARGOS_1212</strain>
    </source>
</reference>
<proteinExistence type="predicted"/>